<evidence type="ECO:0000313" key="2">
    <source>
        <dbReference type="EMBL" id="MUN35154.1"/>
    </source>
</evidence>
<organism evidence="2 3">
    <name type="scientific">Actinomadura litoris</name>
    <dbReference type="NCBI Taxonomy" id="2678616"/>
    <lineage>
        <taxon>Bacteria</taxon>
        <taxon>Bacillati</taxon>
        <taxon>Actinomycetota</taxon>
        <taxon>Actinomycetes</taxon>
        <taxon>Streptosporangiales</taxon>
        <taxon>Thermomonosporaceae</taxon>
        <taxon>Actinomadura</taxon>
    </lineage>
</organism>
<comment type="caution">
    <text evidence="2">The sequence shown here is derived from an EMBL/GenBank/DDBJ whole genome shotgun (WGS) entry which is preliminary data.</text>
</comment>
<evidence type="ECO:0000313" key="3">
    <source>
        <dbReference type="Proteomes" id="UP000432015"/>
    </source>
</evidence>
<dbReference type="AlphaFoldDB" id="A0A7K1KSJ4"/>
<evidence type="ECO:0000256" key="1">
    <source>
        <dbReference type="SAM" id="MobiDB-lite"/>
    </source>
</evidence>
<dbReference type="RefSeq" id="WP_156214139.1">
    <property type="nucleotide sequence ID" value="NZ_WOFH01000001.1"/>
</dbReference>
<dbReference type="Proteomes" id="UP000432015">
    <property type="component" value="Unassembled WGS sequence"/>
</dbReference>
<sequence>MLQVAGGRLDPAELAGLVLALHLARRAAAAAATAPGGRSVLIPPPFVPPHSWTRREPGRP</sequence>
<gene>
    <name evidence="2" type="ORF">GNZ18_00835</name>
</gene>
<keyword evidence="3" id="KW-1185">Reference proteome</keyword>
<name>A0A7K1KSJ4_9ACTN</name>
<feature type="region of interest" description="Disordered" evidence="1">
    <location>
        <begin position="34"/>
        <end position="60"/>
    </location>
</feature>
<reference evidence="2 3" key="1">
    <citation type="submission" date="2019-11" db="EMBL/GenBank/DDBJ databases">
        <authorList>
            <person name="Cao P."/>
        </authorList>
    </citation>
    <scope>NUCLEOTIDE SEQUENCE [LARGE SCALE GENOMIC DNA]</scope>
    <source>
        <strain evidence="2 3">NEAU-AAG5</strain>
    </source>
</reference>
<protein>
    <submittedName>
        <fullName evidence="2">Uncharacterized protein</fullName>
    </submittedName>
</protein>
<accession>A0A7K1KSJ4</accession>
<dbReference type="EMBL" id="WOFH01000001">
    <property type="protein sequence ID" value="MUN35154.1"/>
    <property type="molecule type" value="Genomic_DNA"/>
</dbReference>
<proteinExistence type="predicted"/>